<evidence type="ECO:0000313" key="1">
    <source>
        <dbReference type="EMBL" id="MDP1446325.1"/>
    </source>
</evidence>
<dbReference type="RefSeq" id="WP_305157578.1">
    <property type="nucleotide sequence ID" value="NZ_JAUUUQ010000001.1"/>
</dbReference>
<proteinExistence type="predicted"/>
<evidence type="ECO:0000313" key="2">
    <source>
        <dbReference type="Proteomes" id="UP001242129"/>
    </source>
</evidence>
<protein>
    <recommendedName>
        <fullName evidence="3">Zinc-binding domain-containing protein</fullName>
    </recommendedName>
</protein>
<dbReference type="Proteomes" id="UP001242129">
    <property type="component" value="Unassembled WGS sequence"/>
</dbReference>
<gene>
    <name evidence="1" type="ORF">Q8G51_00340</name>
</gene>
<organism evidence="1 2">
    <name type="scientific">Acinetobacter lwoffii</name>
    <dbReference type="NCBI Taxonomy" id="28090"/>
    <lineage>
        <taxon>Bacteria</taxon>
        <taxon>Pseudomonadati</taxon>
        <taxon>Pseudomonadota</taxon>
        <taxon>Gammaproteobacteria</taxon>
        <taxon>Moraxellales</taxon>
        <taxon>Moraxellaceae</taxon>
        <taxon>Acinetobacter</taxon>
    </lineage>
</organism>
<dbReference type="AlphaFoldDB" id="A0AAW8AU13"/>
<accession>A0AAW8AU13</accession>
<dbReference type="EMBL" id="JAUUUS010000001">
    <property type="protein sequence ID" value="MDP1446325.1"/>
    <property type="molecule type" value="Genomic_DNA"/>
</dbReference>
<comment type="caution">
    <text evidence="1">The sequence shown here is derived from an EMBL/GenBank/DDBJ whole genome shotgun (WGS) entry which is preliminary data.</text>
</comment>
<reference evidence="1" key="1">
    <citation type="submission" date="2023-07" db="EMBL/GenBank/DDBJ databases">
        <title>Dynamics of blaOXA-23 gene transmission in Acinetobacter spp. from contaminated veterinary surfaces.</title>
        <authorList>
            <person name="Moreira Da Silva J."/>
            <person name="Menezes J."/>
            <person name="Fernandes L."/>
            <person name="Marques C."/>
            <person name="Amaral A."/>
            <person name="Timofte D."/>
            <person name="Pomba C."/>
        </authorList>
    </citation>
    <scope>NUCLEOTIDE SEQUENCE</scope>
    <source>
        <strain evidence="1">CMVB11Z4A1</strain>
    </source>
</reference>
<sequence>MTTKICTRCGEVKSFSQFHKRSEGVNKYASHCKECRNNERKKKYDENPEKYRQRWRERAAKKRLRPEYLEKRKHYSLEHKMQIANKKRIHFQLNAACYQEWYRNYKGNLDGTYIKSLIKDGLINKVVFRYLKVCSKCFDQFDFKEFNRDAGNKDGYTHQCKHCVAGRRKAQWWRDREKRLLAKKINRSNCSDSYIRELVVKRKRAAINHIPQSLINLYRENLRITRFIKGLENENC</sequence>
<name>A0AAW8AU13_ACILW</name>
<evidence type="ECO:0008006" key="3">
    <source>
        <dbReference type="Google" id="ProtNLM"/>
    </source>
</evidence>